<dbReference type="Gene3D" id="3.40.50.2000">
    <property type="entry name" value="Glycogen Phosphorylase B"/>
    <property type="match status" value="1"/>
</dbReference>
<dbReference type="Proteomes" id="UP000289738">
    <property type="component" value="Chromosome A08"/>
</dbReference>
<comment type="caution">
    <text evidence="1">The sequence shown here is derived from an EMBL/GenBank/DDBJ whole genome shotgun (WGS) entry which is preliminary data.</text>
</comment>
<evidence type="ECO:0000313" key="1">
    <source>
        <dbReference type="EMBL" id="RYR43576.1"/>
    </source>
</evidence>
<evidence type="ECO:0000313" key="2">
    <source>
        <dbReference type="Proteomes" id="UP000289738"/>
    </source>
</evidence>
<dbReference type="SUPFAM" id="SSF53756">
    <property type="entry name" value="UDP-Glycosyltransferase/glycogen phosphorylase"/>
    <property type="match status" value="1"/>
</dbReference>
<sequence>MSCGNRVHNCTRALVGVEMQVWVYWGAGVREKEVYVFDHVINARILGRKLKVGVEVEQGEEDGLFSKESVCKAVKIVMDDGNEVGREIRDNHTKVRNLLLAPNFESSCLDDFILRLQDML</sequence>
<organism evidence="1 2">
    <name type="scientific">Arachis hypogaea</name>
    <name type="common">Peanut</name>
    <dbReference type="NCBI Taxonomy" id="3818"/>
    <lineage>
        <taxon>Eukaryota</taxon>
        <taxon>Viridiplantae</taxon>
        <taxon>Streptophyta</taxon>
        <taxon>Embryophyta</taxon>
        <taxon>Tracheophyta</taxon>
        <taxon>Spermatophyta</taxon>
        <taxon>Magnoliopsida</taxon>
        <taxon>eudicotyledons</taxon>
        <taxon>Gunneridae</taxon>
        <taxon>Pentapetalae</taxon>
        <taxon>rosids</taxon>
        <taxon>fabids</taxon>
        <taxon>Fabales</taxon>
        <taxon>Fabaceae</taxon>
        <taxon>Papilionoideae</taxon>
        <taxon>50 kb inversion clade</taxon>
        <taxon>dalbergioids sensu lato</taxon>
        <taxon>Dalbergieae</taxon>
        <taxon>Pterocarpus clade</taxon>
        <taxon>Arachis</taxon>
    </lineage>
</organism>
<name>A0A445BYJ7_ARAHY</name>
<evidence type="ECO:0008006" key="3">
    <source>
        <dbReference type="Google" id="ProtNLM"/>
    </source>
</evidence>
<gene>
    <name evidence="1" type="ORF">Ahy_A08g039994</name>
</gene>
<accession>A0A445BYJ7</accession>
<dbReference type="EMBL" id="SDMP01000008">
    <property type="protein sequence ID" value="RYR43576.1"/>
    <property type="molecule type" value="Genomic_DNA"/>
</dbReference>
<dbReference type="AlphaFoldDB" id="A0A445BYJ7"/>
<dbReference type="STRING" id="3818.A0A445BYJ7"/>
<proteinExistence type="predicted"/>
<protein>
    <recommendedName>
        <fullName evidence="3">Anthocyanidin 3-O-glucosyltransferase</fullName>
    </recommendedName>
</protein>
<keyword evidence="2" id="KW-1185">Reference proteome</keyword>
<reference evidence="1 2" key="1">
    <citation type="submission" date="2019-01" db="EMBL/GenBank/DDBJ databases">
        <title>Sequencing of cultivated peanut Arachis hypogaea provides insights into genome evolution and oil improvement.</title>
        <authorList>
            <person name="Chen X."/>
        </authorList>
    </citation>
    <scope>NUCLEOTIDE SEQUENCE [LARGE SCALE GENOMIC DNA]</scope>
    <source>
        <strain evidence="2">cv. Fuhuasheng</strain>
        <tissue evidence="1">Leaves</tissue>
    </source>
</reference>